<proteinExistence type="predicted"/>
<dbReference type="Proteomes" id="UP001152300">
    <property type="component" value="Unassembled WGS sequence"/>
</dbReference>
<comment type="caution">
    <text evidence="2">The sequence shown here is derived from an EMBL/GenBank/DDBJ whole genome shotgun (WGS) entry which is preliminary data.</text>
</comment>
<organism evidence="2 3">
    <name type="scientific">Sclerotinia nivalis</name>
    <dbReference type="NCBI Taxonomy" id="352851"/>
    <lineage>
        <taxon>Eukaryota</taxon>
        <taxon>Fungi</taxon>
        <taxon>Dikarya</taxon>
        <taxon>Ascomycota</taxon>
        <taxon>Pezizomycotina</taxon>
        <taxon>Leotiomycetes</taxon>
        <taxon>Helotiales</taxon>
        <taxon>Sclerotiniaceae</taxon>
        <taxon>Sclerotinia</taxon>
    </lineage>
</organism>
<reference evidence="2" key="1">
    <citation type="submission" date="2022-11" db="EMBL/GenBank/DDBJ databases">
        <title>Genome Resource of Sclerotinia nivalis Strain SnTB1, a Plant Pathogen Isolated from American Ginseng.</title>
        <authorList>
            <person name="Fan S."/>
        </authorList>
    </citation>
    <scope>NUCLEOTIDE SEQUENCE</scope>
    <source>
        <strain evidence="2">SnTB1</strain>
    </source>
</reference>
<dbReference type="InterPro" id="IPR011009">
    <property type="entry name" value="Kinase-like_dom_sf"/>
</dbReference>
<dbReference type="EMBL" id="JAPEIS010000003">
    <property type="protein sequence ID" value="KAJ8068335.1"/>
    <property type="molecule type" value="Genomic_DNA"/>
</dbReference>
<feature type="domain" description="Aminoglycoside phosphotransferase" evidence="1">
    <location>
        <begin position="84"/>
        <end position="246"/>
    </location>
</feature>
<accession>A0A9X0ATA4</accession>
<dbReference type="Gene3D" id="3.90.1200.10">
    <property type="match status" value="1"/>
</dbReference>
<sequence>MTSLSHVRESVRQIDETSWLIAGKHIIRHNKKPCEGEHLSEDFIDYKLSEAPATLPDSVSIPPGSHVRLIHDAGDASTVFSFGGVLILKVKNIHKDRPQEDDTLAFLAKQKLSFKIPVVLFCMKDAERIYLLELHMPGVRLNEGWWNMSEAEKEHVVTRVAEICLELKNFQSSSMTGIDFNWMDPLREQGQRDYRPESLQKHCETLGMDCSTFVFSHNDLGPTNILVNGDRITIIDWELAGYCPLAWVRTKFAICGALNVSRVVNNTLEIDGEYRVRVEKKLEDMGFPEVTEAYNKMNKERSEQWVKARPWLQ</sequence>
<evidence type="ECO:0000313" key="2">
    <source>
        <dbReference type="EMBL" id="KAJ8068335.1"/>
    </source>
</evidence>
<evidence type="ECO:0000313" key="3">
    <source>
        <dbReference type="Proteomes" id="UP001152300"/>
    </source>
</evidence>
<dbReference type="InterPro" id="IPR051678">
    <property type="entry name" value="AGP_Transferase"/>
</dbReference>
<dbReference type="PANTHER" id="PTHR21310">
    <property type="entry name" value="AMINOGLYCOSIDE PHOSPHOTRANSFERASE-RELATED-RELATED"/>
    <property type="match status" value="1"/>
</dbReference>
<dbReference type="OrthoDB" id="5404599at2759"/>
<dbReference type="Pfam" id="PF01636">
    <property type="entry name" value="APH"/>
    <property type="match status" value="1"/>
</dbReference>
<dbReference type="PANTHER" id="PTHR21310:SF58">
    <property type="entry name" value="AMINOGLYCOSIDE PHOSPHOTRANSFERASE DOMAIN-CONTAINING PROTEIN"/>
    <property type="match status" value="1"/>
</dbReference>
<gene>
    <name evidence="2" type="ORF">OCU04_003897</name>
</gene>
<dbReference type="InterPro" id="IPR002575">
    <property type="entry name" value="Aminoglycoside_PTrfase"/>
</dbReference>
<dbReference type="SUPFAM" id="SSF56112">
    <property type="entry name" value="Protein kinase-like (PK-like)"/>
    <property type="match status" value="1"/>
</dbReference>
<evidence type="ECO:0000259" key="1">
    <source>
        <dbReference type="Pfam" id="PF01636"/>
    </source>
</evidence>
<keyword evidence="3" id="KW-1185">Reference proteome</keyword>
<dbReference type="AlphaFoldDB" id="A0A9X0ATA4"/>
<protein>
    <recommendedName>
        <fullName evidence="1">Aminoglycoside phosphotransferase domain-containing protein</fullName>
    </recommendedName>
</protein>
<name>A0A9X0ATA4_9HELO</name>